<protein>
    <recommendedName>
        <fullName evidence="5">Transmembrane protein</fullName>
    </recommendedName>
</protein>
<keyword evidence="2" id="KW-1133">Transmembrane helix</keyword>
<keyword evidence="2" id="KW-0472">Membrane</keyword>
<dbReference type="Proteomes" id="UP001055439">
    <property type="component" value="Chromosome 6"/>
</dbReference>
<keyword evidence="4" id="KW-1185">Reference proteome</keyword>
<feature type="compositionally biased region" description="Basic and acidic residues" evidence="1">
    <location>
        <begin position="1"/>
        <end position="13"/>
    </location>
</feature>
<evidence type="ECO:0000256" key="1">
    <source>
        <dbReference type="SAM" id="MobiDB-lite"/>
    </source>
</evidence>
<dbReference type="EMBL" id="CP097508">
    <property type="protein sequence ID" value="URE09150.1"/>
    <property type="molecule type" value="Genomic_DNA"/>
</dbReference>
<sequence>MVPNEEKEREVKKRGQVSGDVNCSTASSSVNFVTAATSCCCCCFTRCSVMCCGMRELVSSFILALDWNYLWSFLLVILRT</sequence>
<name>A0A9E7G7G6_9LILI</name>
<feature type="transmembrane region" description="Helical" evidence="2">
    <location>
        <begin position="58"/>
        <end position="78"/>
    </location>
</feature>
<organism evidence="3 4">
    <name type="scientific">Musa troglodytarum</name>
    <name type="common">fe'i banana</name>
    <dbReference type="NCBI Taxonomy" id="320322"/>
    <lineage>
        <taxon>Eukaryota</taxon>
        <taxon>Viridiplantae</taxon>
        <taxon>Streptophyta</taxon>
        <taxon>Embryophyta</taxon>
        <taxon>Tracheophyta</taxon>
        <taxon>Spermatophyta</taxon>
        <taxon>Magnoliopsida</taxon>
        <taxon>Liliopsida</taxon>
        <taxon>Zingiberales</taxon>
        <taxon>Musaceae</taxon>
        <taxon>Musa</taxon>
    </lineage>
</organism>
<feature type="region of interest" description="Disordered" evidence="1">
    <location>
        <begin position="1"/>
        <end position="21"/>
    </location>
</feature>
<evidence type="ECO:0000256" key="2">
    <source>
        <dbReference type="SAM" id="Phobius"/>
    </source>
</evidence>
<evidence type="ECO:0000313" key="4">
    <source>
        <dbReference type="Proteomes" id="UP001055439"/>
    </source>
</evidence>
<accession>A0A9E7G7G6</accession>
<reference evidence="3" key="1">
    <citation type="submission" date="2022-05" db="EMBL/GenBank/DDBJ databases">
        <title>The Musa troglodytarum L. genome provides insights into the mechanism of non-climacteric behaviour and enrichment of carotenoids.</title>
        <authorList>
            <person name="Wang J."/>
        </authorList>
    </citation>
    <scope>NUCLEOTIDE SEQUENCE</scope>
    <source>
        <tissue evidence="3">Leaf</tissue>
    </source>
</reference>
<proteinExistence type="predicted"/>
<keyword evidence="2" id="KW-0812">Transmembrane</keyword>
<gene>
    <name evidence="3" type="ORF">MUK42_28987</name>
</gene>
<dbReference type="AlphaFoldDB" id="A0A9E7G7G6"/>
<evidence type="ECO:0008006" key="5">
    <source>
        <dbReference type="Google" id="ProtNLM"/>
    </source>
</evidence>
<evidence type="ECO:0000313" key="3">
    <source>
        <dbReference type="EMBL" id="URE09150.1"/>
    </source>
</evidence>